<feature type="transmembrane region" description="Helical" evidence="1">
    <location>
        <begin position="173"/>
        <end position="201"/>
    </location>
</feature>
<protein>
    <recommendedName>
        <fullName evidence="2">CAAX prenyl protease 2/Lysostaphin resistance protein A-like domain-containing protein</fullName>
    </recommendedName>
</protein>
<dbReference type="AlphaFoldDB" id="A0A1I5SWZ9"/>
<accession>A0A1I5SWZ9</accession>
<dbReference type="Proteomes" id="UP000199029">
    <property type="component" value="Unassembled WGS sequence"/>
</dbReference>
<evidence type="ECO:0000256" key="1">
    <source>
        <dbReference type="SAM" id="Phobius"/>
    </source>
</evidence>
<feature type="transmembrane region" description="Helical" evidence="1">
    <location>
        <begin position="208"/>
        <end position="227"/>
    </location>
</feature>
<keyword evidence="4" id="KW-1185">Reference proteome</keyword>
<dbReference type="OrthoDB" id="158986at2"/>
<organism evidence="3 4">
    <name type="scientific">Hymenobacter arizonensis</name>
    <name type="common">Siccationidurans arizonensis</name>
    <dbReference type="NCBI Taxonomy" id="1227077"/>
    <lineage>
        <taxon>Bacteria</taxon>
        <taxon>Pseudomonadati</taxon>
        <taxon>Bacteroidota</taxon>
        <taxon>Cytophagia</taxon>
        <taxon>Cytophagales</taxon>
        <taxon>Hymenobacteraceae</taxon>
        <taxon>Hymenobacter</taxon>
    </lineage>
</organism>
<sequence length="282" mass="31196">MEAIAPAVANEELPTPEPAYPTLAESWGILGWFLLSSCVIIIPISWLLTTVIGMPEVYVGPFISLTSCPLLLMFLRWMAGNRWQPLRLQGQEQAWLYAALPVLVLAMMLVRSPLAFLPLPSWISSSFEEQMKTPIALALSIVVAAPVFEELLWRGVVLAGLLKNMRPKSAIVWSALIFGVFHLDFAQGVRAALAGLLLGWLYYRTRSLWLCMALHALNNLTVFLLMLLGPPAWNEKSAVTGFFDSTWQYAGALLLSVLVGGALLWRVQRTTSPEELEPAFSA</sequence>
<dbReference type="RefSeq" id="WP_092668156.1">
    <property type="nucleotide sequence ID" value="NZ_FOXS01000001.1"/>
</dbReference>
<keyword evidence="1" id="KW-0472">Membrane</keyword>
<gene>
    <name evidence="3" type="ORF">SAMN04515668_0219</name>
</gene>
<keyword evidence="1" id="KW-0812">Transmembrane</keyword>
<evidence type="ECO:0000313" key="3">
    <source>
        <dbReference type="EMBL" id="SFP74997.1"/>
    </source>
</evidence>
<dbReference type="EMBL" id="FOXS01000001">
    <property type="protein sequence ID" value="SFP74997.1"/>
    <property type="molecule type" value="Genomic_DNA"/>
</dbReference>
<reference evidence="4" key="1">
    <citation type="submission" date="2016-10" db="EMBL/GenBank/DDBJ databases">
        <authorList>
            <person name="Varghese N."/>
            <person name="Submissions S."/>
        </authorList>
    </citation>
    <scope>NUCLEOTIDE SEQUENCE [LARGE SCALE GENOMIC DNA]</scope>
    <source>
        <strain evidence="4">OR362-8,ATCC BAA-1266,JCM 13504</strain>
    </source>
</reference>
<keyword evidence="1" id="KW-1133">Transmembrane helix</keyword>
<dbReference type="PANTHER" id="PTHR36435:SF1">
    <property type="entry name" value="CAAX AMINO TERMINAL PROTEASE FAMILY PROTEIN"/>
    <property type="match status" value="1"/>
</dbReference>
<feature type="transmembrane region" description="Helical" evidence="1">
    <location>
        <begin position="247"/>
        <end position="265"/>
    </location>
</feature>
<dbReference type="InterPro" id="IPR052710">
    <property type="entry name" value="CAAX_protease"/>
</dbReference>
<evidence type="ECO:0000259" key="2">
    <source>
        <dbReference type="Pfam" id="PF02517"/>
    </source>
</evidence>
<proteinExistence type="predicted"/>
<dbReference type="GO" id="GO:0004175">
    <property type="term" value="F:endopeptidase activity"/>
    <property type="evidence" value="ECO:0007669"/>
    <property type="project" value="UniProtKB-ARBA"/>
</dbReference>
<dbReference type="InterPro" id="IPR003675">
    <property type="entry name" value="Rce1/LyrA-like_dom"/>
</dbReference>
<evidence type="ECO:0000313" key="4">
    <source>
        <dbReference type="Proteomes" id="UP000199029"/>
    </source>
</evidence>
<dbReference type="Pfam" id="PF02517">
    <property type="entry name" value="Rce1-like"/>
    <property type="match status" value="1"/>
</dbReference>
<feature type="transmembrane region" description="Helical" evidence="1">
    <location>
        <begin position="57"/>
        <end position="75"/>
    </location>
</feature>
<name>A0A1I5SWZ9_HYMAR</name>
<dbReference type="STRING" id="1227077.SAMN04515668_0219"/>
<feature type="transmembrane region" description="Helical" evidence="1">
    <location>
        <begin position="135"/>
        <end position="153"/>
    </location>
</feature>
<feature type="domain" description="CAAX prenyl protease 2/Lysostaphin resistance protein A-like" evidence="2">
    <location>
        <begin position="134"/>
        <end position="220"/>
    </location>
</feature>
<feature type="transmembrane region" description="Helical" evidence="1">
    <location>
        <begin position="95"/>
        <end position="114"/>
    </location>
</feature>
<dbReference type="PANTHER" id="PTHR36435">
    <property type="entry name" value="SLR1288 PROTEIN"/>
    <property type="match status" value="1"/>
</dbReference>
<dbReference type="GO" id="GO:0080120">
    <property type="term" value="P:CAAX-box protein maturation"/>
    <property type="evidence" value="ECO:0007669"/>
    <property type="project" value="UniProtKB-ARBA"/>
</dbReference>
<feature type="transmembrane region" description="Helical" evidence="1">
    <location>
        <begin position="29"/>
        <end position="48"/>
    </location>
</feature>